<dbReference type="Proteomes" id="UP000275267">
    <property type="component" value="Unassembled WGS sequence"/>
</dbReference>
<feature type="domain" description="Glycoside hydrolase family 5" evidence="6">
    <location>
        <begin position="76"/>
        <end position="221"/>
    </location>
</feature>
<gene>
    <name evidence="7" type="ORF">C2845_PM16G04140</name>
</gene>
<comment type="similarity">
    <text evidence="1 4">Belongs to the glycosyl hydrolase 5 (cellulase A) family.</text>
</comment>
<accession>A0A3L6PS66</accession>
<dbReference type="GO" id="GO:0004553">
    <property type="term" value="F:hydrolase activity, hydrolyzing O-glycosyl compounds"/>
    <property type="evidence" value="ECO:0007669"/>
    <property type="project" value="InterPro"/>
</dbReference>
<feature type="chain" id="PRO_5017926177" description="Glycoside hydrolase family 5 domain-containing protein" evidence="5">
    <location>
        <begin position="25"/>
        <end position="225"/>
    </location>
</feature>
<feature type="signal peptide" evidence="5">
    <location>
        <begin position="1"/>
        <end position="24"/>
    </location>
</feature>
<keyword evidence="5" id="KW-0732">Signal</keyword>
<keyword evidence="3 4" id="KW-0326">Glycosidase</keyword>
<evidence type="ECO:0000259" key="6">
    <source>
        <dbReference type="Pfam" id="PF00150"/>
    </source>
</evidence>
<protein>
    <recommendedName>
        <fullName evidence="6">Glycoside hydrolase family 5 domain-containing protein</fullName>
    </recommendedName>
</protein>
<dbReference type="Gene3D" id="3.20.20.80">
    <property type="entry name" value="Glycosidases"/>
    <property type="match status" value="1"/>
</dbReference>
<dbReference type="SUPFAM" id="SSF51445">
    <property type="entry name" value="(Trans)glycosidases"/>
    <property type="match status" value="1"/>
</dbReference>
<evidence type="ECO:0000256" key="3">
    <source>
        <dbReference type="ARBA" id="ARBA00023295"/>
    </source>
</evidence>
<evidence type="ECO:0000256" key="4">
    <source>
        <dbReference type="RuleBase" id="RU361153"/>
    </source>
</evidence>
<evidence type="ECO:0000313" key="8">
    <source>
        <dbReference type="Proteomes" id="UP000275267"/>
    </source>
</evidence>
<keyword evidence="2 4" id="KW-0378">Hydrolase</keyword>
<organism evidence="7 8">
    <name type="scientific">Panicum miliaceum</name>
    <name type="common">Proso millet</name>
    <name type="synonym">Broomcorn millet</name>
    <dbReference type="NCBI Taxonomy" id="4540"/>
    <lineage>
        <taxon>Eukaryota</taxon>
        <taxon>Viridiplantae</taxon>
        <taxon>Streptophyta</taxon>
        <taxon>Embryophyta</taxon>
        <taxon>Tracheophyta</taxon>
        <taxon>Spermatophyta</taxon>
        <taxon>Magnoliopsida</taxon>
        <taxon>Liliopsida</taxon>
        <taxon>Poales</taxon>
        <taxon>Poaceae</taxon>
        <taxon>PACMAD clade</taxon>
        <taxon>Panicoideae</taxon>
        <taxon>Panicodae</taxon>
        <taxon>Paniceae</taxon>
        <taxon>Panicinae</taxon>
        <taxon>Panicum</taxon>
        <taxon>Panicum sect. Panicum</taxon>
    </lineage>
</organism>
<evidence type="ECO:0000256" key="1">
    <source>
        <dbReference type="ARBA" id="ARBA00005641"/>
    </source>
</evidence>
<dbReference type="InterPro" id="IPR017853">
    <property type="entry name" value="GH"/>
</dbReference>
<dbReference type="GO" id="GO:0000272">
    <property type="term" value="P:polysaccharide catabolic process"/>
    <property type="evidence" value="ECO:0007669"/>
    <property type="project" value="InterPro"/>
</dbReference>
<comment type="caution">
    <text evidence="7">The sequence shown here is derived from an EMBL/GenBank/DDBJ whole genome shotgun (WGS) entry which is preliminary data.</text>
</comment>
<keyword evidence="8" id="KW-1185">Reference proteome</keyword>
<dbReference type="STRING" id="4540.A0A3L6PS66"/>
<dbReference type="PANTHER" id="PTHR31263:SF44">
    <property type="entry name" value="OS04G0481200 PROTEIN"/>
    <property type="match status" value="1"/>
</dbReference>
<dbReference type="AlphaFoldDB" id="A0A3L6PS66"/>
<dbReference type="OrthoDB" id="672716at2759"/>
<sequence>MTRLLVAACLAAVLAVAWPCRCHAVVQRAAAPPRSLSTSSRWIVDERGRRVKLACVNWPSHLEPVLAEGLGHRPLGAIAAGVAAMGFNCVRLTWPTFLATDASYASLTVAESLRRLNLTDALAGVGANNPGVADLSLVDAFGAVVGALGASGVMVILDNHVSRSGWCCRANDGNGFFGDADFDPEVWIDGLAKMAAMFAGVGNVVGMSLRNELRGPRQNADDWYR</sequence>
<dbReference type="EMBL" id="PQIB02000015">
    <property type="protein sequence ID" value="RLM64578.1"/>
    <property type="molecule type" value="Genomic_DNA"/>
</dbReference>
<proteinExistence type="inferred from homology"/>
<dbReference type="Pfam" id="PF00150">
    <property type="entry name" value="Cellulase"/>
    <property type="match status" value="1"/>
</dbReference>
<evidence type="ECO:0000256" key="2">
    <source>
        <dbReference type="ARBA" id="ARBA00022801"/>
    </source>
</evidence>
<reference evidence="8" key="1">
    <citation type="journal article" date="2019" name="Nat. Commun.">
        <title>The genome of broomcorn millet.</title>
        <authorList>
            <person name="Zou C."/>
            <person name="Miki D."/>
            <person name="Li D."/>
            <person name="Tang Q."/>
            <person name="Xiao L."/>
            <person name="Rajput S."/>
            <person name="Deng P."/>
            <person name="Jia W."/>
            <person name="Huang R."/>
            <person name="Zhang M."/>
            <person name="Sun Y."/>
            <person name="Hu J."/>
            <person name="Fu X."/>
            <person name="Schnable P.S."/>
            <person name="Li F."/>
            <person name="Zhang H."/>
            <person name="Feng B."/>
            <person name="Zhu X."/>
            <person name="Liu R."/>
            <person name="Schnable J.C."/>
            <person name="Zhu J.-K."/>
            <person name="Zhang H."/>
        </authorList>
    </citation>
    <scope>NUCLEOTIDE SEQUENCE [LARGE SCALE GENOMIC DNA]</scope>
</reference>
<dbReference type="InterPro" id="IPR001547">
    <property type="entry name" value="Glyco_hydro_5"/>
</dbReference>
<evidence type="ECO:0000256" key="5">
    <source>
        <dbReference type="SAM" id="SignalP"/>
    </source>
</evidence>
<dbReference type="PANTHER" id="PTHR31263">
    <property type="entry name" value="CELLULASE FAMILY PROTEIN (AFU_ORTHOLOGUE AFUA_5G14560)"/>
    <property type="match status" value="1"/>
</dbReference>
<name>A0A3L6PS66_PANMI</name>
<evidence type="ECO:0000313" key="7">
    <source>
        <dbReference type="EMBL" id="RLM64578.1"/>
    </source>
</evidence>